<evidence type="ECO:0000256" key="3">
    <source>
        <dbReference type="ARBA" id="ARBA00004496"/>
    </source>
</evidence>
<evidence type="ECO:0000256" key="14">
    <source>
        <dbReference type="ARBA" id="ARBA00023136"/>
    </source>
</evidence>
<keyword evidence="6" id="KW-0963">Cytoplasm</keyword>
<keyword evidence="7 18" id="KW-0645">Protease</keyword>
<accession>A0AAN9MG33</accession>
<feature type="domain" description="ERAP1-like C-terminal" evidence="20">
    <location>
        <begin position="532"/>
        <end position="848"/>
    </location>
</feature>
<dbReference type="InterPro" id="IPR042097">
    <property type="entry name" value="Aminopeptidase_N-like_N_sf"/>
</dbReference>
<keyword evidence="8 16" id="KW-0479">Metal-binding</keyword>
<evidence type="ECO:0000256" key="9">
    <source>
        <dbReference type="ARBA" id="ARBA00022801"/>
    </source>
</evidence>
<evidence type="ECO:0000313" key="22">
    <source>
        <dbReference type="EMBL" id="KAK7351292.1"/>
    </source>
</evidence>
<dbReference type="PRINTS" id="PR00756">
    <property type="entry name" value="ALADIPTASE"/>
</dbReference>
<protein>
    <recommendedName>
        <fullName evidence="18">Aminopeptidase</fullName>
        <ecNumber evidence="18">3.4.11.-</ecNumber>
    </recommendedName>
</protein>
<comment type="cofactor">
    <cofactor evidence="16 18">
        <name>Zn(2+)</name>
        <dbReference type="ChEBI" id="CHEBI:29105"/>
    </cofactor>
    <text evidence="16 18">Binds 1 zinc ion per subunit.</text>
</comment>
<dbReference type="InterPro" id="IPR027268">
    <property type="entry name" value="Peptidase_M4/M1_CTD_sf"/>
</dbReference>
<evidence type="ECO:0000256" key="7">
    <source>
        <dbReference type="ARBA" id="ARBA00022670"/>
    </source>
</evidence>
<comment type="similarity">
    <text evidence="4 18">Belongs to the peptidase M1 family.</text>
</comment>
<feature type="binding site" evidence="16">
    <location>
        <position position="330"/>
    </location>
    <ligand>
        <name>Zn(2+)</name>
        <dbReference type="ChEBI" id="CHEBI:29105"/>
        <note>catalytic</note>
    </ligand>
</feature>
<dbReference type="AlphaFoldDB" id="A0AAN9MG33"/>
<dbReference type="SUPFAM" id="SSF63737">
    <property type="entry name" value="Leukotriene A4 hydrolase N-terminal domain"/>
    <property type="match status" value="1"/>
</dbReference>
<dbReference type="InterPro" id="IPR034016">
    <property type="entry name" value="M1_APN-typ"/>
</dbReference>
<keyword evidence="13 18" id="KW-0482">Metalloprotease</keyword>
<keyword evidence="11 16" id="KW-0862">Zinc</keyword>
<evidence type="ECO:0000256" key="12">
    <source>
        <dbReference type="ARBA" id="ARBA00022848"/>
    </source>
</evidence>
<reference evidence="22 23" key="1">
    <citation type="submission" date="2024-01" db="EMBL/GenBank/DDBJ databases">
        <title>The genomes of 5 underutilized Papilionoideae crops provide insights into root nodulation and disease resistanc.</title>
        <authorList>
            <person name="Jiang F."/>
        </authorList>
    </citation>
    <scope>NUCLEOTIDE SEQUENCE [LARGE SCALE GENOMIC DNA]</scope>
    <source>
        <strain evidence="22">LVBAO_FW01</strain>
        <tissue evidence="22">Leaves</tissue>
    </source>
</reference>
<feature type="binding site" evidence="16">
    <location>
        <position position="307"/>
    </location>
    <ligand>
        <name>Zn(2+)</name>
        <dbReference type="ChEBI" id="CHEBI:29105"/>
        <note>catalytic</note>
    </ligand>
</feature>
<dbReference type="InterPro" id="IPR050344">
    <property type="entry name" value="Peptidase_M1_aminopeptidases"/>
</dbReference>
<evidence type="ECO:0000256" key="6">
    <source>
        <dbReference type="ARBA" id="ARBA00022490"/>
    </source>
</evidence>
<dbReference type="PANTHER" id="PTHR11533">
    <property type="entry name" value="PROTEASE M1 ZINC METALLOPROTEASE"/>
    <property type="match status" value="1"/>
</dbReference>
<dbReference type="GO" id="GO:0006508">
    <property type="term" value="P:proteolysis"/>
    <property type="evidence" value="ECO:0007669"/>
    <property type="project" value="UniProtKB-KW"/>
</dbReference>
<evidence type="ECO:0000256" key="16">
    <source>
        <dbReference type="PIRSR" id="PIRSR634016-3"/>
    </source>
</evidence>
<dbReference type="FunFam" id="1.10.390.10:FF:000001">
    <property type="entry name" value="Aminopeptidase"/>
    <property type="match status" value="1"/>
</dbReference>
<evidence type="ECO:0000256" key="13">
    <source>
        <dbReference type="ARBA" id="ARBA00023049"/>
    </source>
</evidence>
<dbReference type="InterPro" id="IPR024571">
    <property type="entry name" value="ERAP1-like_C_dom"/>
</dbReference>
<dbReference type="InterPro" id="IPR001930">
    <property type="entry name" value="Peptidase_M1"/>
</dbReference>
<comment type="subcellular location">
    <subcellularLocation>
        <location evidence="3">Cytoplasm</location>
    </subcellularLocation>
    <subcellularLocation>
        <location evidence="2">Microsome membrane</location>
        <topology evidence="2">Peripheral membrane protein</topology>
    </subcellularLocation>
</comment>
<keyword evidence="5 18" id="KW-0031">Aminopeptidase</keyword>
<feature type="site" description="Transition state stabilizer" evidence="17">
    <location>
        <position position="392"/>
    </location>
</feature>
<dbReference type="Gene3D" id="2.60.40.1730">
    <property type="entry name" value="tricorn interacting facor f3 domain"/>
    <property type="match status" value="1"/>
</dbReference>
<dbReference type="GO" id="GO:0070006">
    <property type="term" value="F:metalloaminopeptidase activity"/>
    <property type="evidence" value="ECO:0007669"/>
    <property type="project" value="TreeGrafter"/>
</dbReference>
<evidence type="ECO:0000256" key="5">
    <source>
        <dbReference type="ARBA" id="ARBA00022438"/>
    </source>
</evidence>
<feature type="domain" description="Aminopeptidase N-like N-terminal" evidence="21">
    <location>
        <begin position="15"/>
        <end position="200"/>
    </location>
</feature>
<gene>
    <name evidence="22" type="ORF">VNO77_10622</name>
</gene>
<dbReference type="GO" id="GO:0008270">
    <property type="term" value="F:zinc ion binding"/>
    <property type="evidence" value="ECO:0007669"/>
    <property type="project" value="UniProtKB-UniRule"/>
</dbReference>
<dbReference type="GO" id="GO:0016285">
    <property type="term" value="F:alanyl aminopeptidase activity"/>
    <property type="evidence" value="ECO:0007669"/>
    <property type="project" value="UniProtKB-EC"/>
</dbReference>
<feature type="binding site" evidence="16">
    <location>
        <position position="311"/>
    </location>
    <ligand>
        <name>Zn(2+)</name>
        <dbReference type="ChEBI" id="CHEBI:29105"/>
        <note>catalytic</note>
    </ligand>
</feature>
<keyword evidence="14" id="KW-0472">Membrane</keyword>
<evidence type="ECO:0000256" key="15">
    <source>
        <dbReference type="PIRSR" id="PIRSR634016-1"/>
    </source>
</evidence>
<evidence type="ECO:0000256" key="17">
    <source>
        <dbReference type="PIRSR" id="PIRSR634016-4"/>
    </source>
</evidence>
<dbReference type="InterPro" id="IPR014782">
    <property type="entry name" value="Peptidase_M1_dom"/>
</dbReference>
<keyword evidence="23" id="KW-1185">Reference proteome</keyword>
<dbReference type="FunFam" id="1.25.50.20:FF:000002">
    <property type="entry name" value="Aminopeptidase"/>
    <property type="match status" value="1"/>
</dbReference>
<evidence type="ECO:0000256" key="18">
    <source>
        <dbReference type="RuleBase" id="RU364040"/>
    </source>
</evidence>
<evidence type="ECO:0000256" key="4">
    <source>
        <dbReference type="ARBA" id="ARBA00010136"/>
    </source>
</evidence>
<comment type="caution">
    <text evidence="22">The sequence shown here is derived from an EMBL/GenBank/DDBJ whole genome shotgun (WGS) entry which is preliminary data.</text>
</comment>
<comment type="catalytic activity">
    <reaction evidence="1">
        <text>Release of an N-terminal amino acid, Xaa-|-Yaa- from a peptide, amide or arylamide. Xaa is preferably Ala, but may be most amino acids including Pro (slow action). When a terminal hydrophobic residue is followed by a prolyl residue, the two may be released as an intact Xaa-Pro dipeptide.</text>
        <dbReference type="EC" id="3.4.11.2"/>
    </reaction>
</comment>
<evidence type="ECO:0000259" key="19">
    <source>
        <dbReference type="Pfam" id="PF01433"/>
    </source>
</evidence>
<dbReference type="Pfam" id="PF11838">
    <property type="entry name" value="ERAP1_C"/>
    <property type="match status" value="1"/>
</dbReference>
<sequence>MDQFKGQPRLPKFAVPKRYDLRLKPDLVACRFAGSVAVNLDIVAATSFIVLNAAELSVVSSDAVSFTNQDSKVLKPSRVELFESDEILVLEFPEKIPIGLGVLAIQFEGILNDRMKGFYRSTYEHNGAKKNMAVTQFEPADARRCFPCWDEPACKATFRITLDVPSELVALSNMPVVEEKTDGNLKTVLFQESPIMSTYLVAVVVGLFDYVEDHTSDGVKVRVYCQVGKANQGKFALDVAVRTLELYKGYFATPYSLPKLDMIAIPDFAAGAMENYGLVTYRETALLYDDQHSAASNKQRVANVVAHELAHQWFGNLVTMEWWTHLWLNEGFATWVSYLATDSLFPDWKVWSQFLHESTEGLRLDGLAESHPIEVEINHAQEIDEIFDAISYRKGASVIRMLQSYLGAECFQRSLASYIKRHSWSNAKTEDLWAALEEGSGEPVNKLMASWTKQKGYPVVSVQVNAQKLEFNQSQFLSSGAEGEGHWIVPITLCFGSYEVRKSFLLQTKSETHDVKELLGFAIAEDKGVNSWIKLNVDQAGFYRVKYDELLAARLRCAVEKQFLSASDRFGILDDSFALCMARQESLTSLINLMGAYREEADYTVVSNLITVSHKIQRIAADAVPDLIEYFKQFFINLFQYSAERLGWDPKPGESHLDAMLRGEILTALAVFGHDMTLDEASKRFQAFLEDRNTPLLPPDIRRATYVAVMQRASKSNRLSYESLLKVYRETDLSQEKTRILGSLASSHDPDLILEVLNFMLSSEVRSQDAVFGLAVSREGRDVAWAWLKENWEHLTKTYGSGFLITSFVSSVVSPFASFEKAKEVEEFFATHAMPSIARTLKQSLERVSINANWVQSVQKETKLADAVKELAHRKY</sequence>
<dbReference type="FunFam" id="2.60.40.1910:FF:000007">
    <property type="entry name" value="Aminopeptidase"/>
    <property type="match status" value="1"/>
</dbReference>
<dbReference type="GO" id="GO:0005615">
    <property type="term" value="C:extracellular space"/>
    <property type="evidence" value="ECO:0007669"/>
    <property type="project" value="TreeGrafter"/>
</dbReference>
<feature type="domain" description="Peptidase M1 membrane alanine aminopeptidase" evidence="19">
    <location>
        <begin position="235"/>
        <end position="451"/>
    </location>
</feature>
<evidence type="ECO:0000256" key="1">
    <source>
        <dbReference type="ARBA" id="ARBA00000098"/>
    </source>
</evidence>
<dbReference type="Gene3D" id="1.10.390.10">
    <property type="entry name" value="Neutral Protease Domain 2"/>
    <property type="match status" value="1"/>
</dbReference>
<dbReference type="Pfam" id="PF17900">
    <property type="entry name" value="Peptidase_M1_N"/>
    <property type="match status" value="1"/>
</dbReference>
<evidence type="ECO:0000256" key="8">
    <source>
        <dbReference type="ARBA" id="ARBA00022723"/>
    </source>
</evidence>
<name>A0AAN9MG33_CANGL</name>
<evidence type="ECO:0000259" key="21">
    <source>
        <dbReference type="Pfam" id="PF17900"/>
    </source>
</evidence>
<dbReference type="Proteomes" id="UP001367508">
    <property type="component" value="Unassembled WGS sequence"/>
</dbReference>
<keyword evidence="10" id="KW-0256">Endoplasmic reticulum</keyword>
<dbReference type="InterPro" id="IPR045357">
    <property type="entry name" value="Aminopeptidase_N-like_N"/>
</dbReference>
<dbReference type="FunFam" id="2.60.40.1730:FF:000009">
    <property type="entry name" value="Aminopeptidase"/>
    <property type="match status" value="1"/>
</dbReference>
<keyword evidence="9 18" id="KW-0378">Hydrolase</keyword>
<proteinExistence type="inferred from homology"/>
<evidence type="ECO:0000256" key="11">
    <source>
        <dbReference type="ARBA" id="ARBA00022833"/>
    </source>
</evidence>
<dbReference type="CDD" id="cd09601">
    <property type="entry name" value="M1_APN-Q_like"/>
    <property type="match status" value="1"/>
</dbReference>
<evidence type="ECO:0000313" key="23">
    <source>
        <dbReference type="Proteomes" id="UP001367508"/>
    </source>
</evidence>
<dbReference type="EC" id="3.4.11.-" evidence="18"/>
<evidence type="ECO:0000256" key="10">
    <source>
        <dbReference type="ARBA" id="ARBA00022824"/>
    </source>
</evidence>
<dbReference type="Pfam" id="PF01433">
    <property type="entry name" value="Peptidase_M1"/>
    <property type="match status" value="1"/>
</dbReference>
<dbReference type="GO" id="GO:0043171">
    <property type="term" value="P:peptide catabolic process"/>
    <property type="evidence" value="ECO:0007669"/>
    <property type="project" value="TreeGrafter"/>
</dbReference>
<dbReference type="Gene3D" id="1.25.50.20">
    <property type="match status" value="1"/>
</dbReference>
<dbReference type="GO" id="GO:0005737">
    <property type="term" value="C:cytoplasm"/>
    <property type="evidence" value="ECO:0007669"/>
    <property type="project" value="UniProtKB-SubCell"/>
</dbReference>
<evidence type="ECO:0000259" key="20">
    <source>
        <dbReference type="Pfam" id="PF11838"/>
    </source>
</evidence>
<dbReference type="Gene3D" id="2.60.40.1910">
    <property type="match status" value="1"/>
</dbReference>
<dbReference type="EMBL" id="JAYMYQ010000002">
    <property type="protein sequence ID" value="KAK7351292.1"/>
    <property type="molecule type" value="Genomic_DNA"/>
</dbReference>
<keyword evidence="12" id="KW-0492">Microsome</keyword>
<dbReference type="PANTHER" id="PTHR11533:SF174">
    <property type="entry name" value="PUROMYCIN-SENSITIVE AMINOPEPTIDASE-RELATED"/>
    <property type="match status" value="1"/>
</dbReference>
<evidence type="ECO:0000256" key="2">
    <source>
        <dbReference type="ARBA" id="ARBA00004174"/>
    </source>
</evidence>
<dbReference type="SUPFAM" id="SSF55486">
    <property type="entry name" value="Metalloproteases ('zincins'), catalytic domain"/>
    <property type="match status" value="1"/>
</dbReference>
<dbReference type="GO" id="GO:0042277">
    <property type="term" value="F:peptide binding"/>
    <property type="evidence" value="ECO:0007669"/>
    <property type="project" value="TreeGrafter"/>
</dbReference>
<dbReference type="GO" id="GO:0016020">
    <property type="term" value="C:membrane"/>
    <property type="evidence" value="ECO:0007669"/>
    <property type="project" value="TreeGrafter"/>
</dbReference>
<feature type="active site" description="Proton acceptor" evidence="15">
    <location>
        <position position="308"/>
    </location>
</feature>
<organism evidence="22 23">
    <name type="scientific">Canavalia gladiata</name>
    <name type="common">Sword bean</name>
    <name type="synonym">Dolichos gladiatus</name>
    <dbReference type="NCBI Taxonomy" id="3824"/>
    <lineage>
        <taxon>Eukaryota</taxon>
        <taxon>Viridiplantae</taxon>
        <taxon>Streptophyta</taxon>
        <taxon>Embryophyta</taxon>
        <taxon>Tracheophyta</taxon>
        <taxon>Spermatophyta</taxon>
        <taxon>Magnoliopsida</taxon>
        <taxon>eudicotyledons</taxon>
        <taxon>Gunneridae</taxon>
        <taxon>Pentapetalae</taxon>
        <taxon>rosids</taxon>
        <taxon>fabids</taxon>
        <taxon>Fabales</taxon>
        <taxon>Fabaceae</taxon>
        <taxon>Papilionoideae</taxon>
        <taxon>50 kb inversion clade</taxon>
        <taxon>NPAAA clade</taxon>
        <taxon>indigoferoid/millettioid clade</taxon>
        <taxon>Phaseoleae</taxon>
        <taxon>Canavalia</taxon>
    </lineage>
</organism>